<dbReference type="InterPro" id="IPR012902">
    <property type="entry name" value="N_methyl_site"/>
</dbReference>
<evidence type="ECO:0000256" key="1">
    <source>
        <dbReference type="ARBA" id="ARBA00004203"/>
    </source>
</evidence>
<dbReference type="EMBL" id="CP000359">
    <property type="protein sequence ID" value="ABF46404.1"/>
    <property type="molecule type" value="Genomic_DNA"/>
</dbReference>
<feature type="transmembrane region" description="Helical" evidence="5">
    <location>
        <begin position="24"/>
        <end position="51"/>
    </location>
</feature>
<sequence>MSVKKARVKKSVCRTKAHVQGMTLVELLVAIALFGVLLAVLIPGITGLLGISRASEQQLSSTTVAQRVLEDIKGAWQTTPNMNFSQKTTVQAQFDANCVPGLSLPSGVTAQSQELDARAGTISGKNFVSVSSVCPATVPTSGPVMRRVQVTAGTGTEATTLILDMLEPQ</sequence>
<keyword evidence="5" id="KW-0472">Membrane</keyword>
<evidence type="ECO:0000256" key="3">
    <source>
        <dbReference type="ARBA" id="ARBA00022764"/>
    </source>
</evidence>
<dbReference type="eggNOG" id="COG2165">
    <property type="taxonomic scope" value="Bacteria"/>
</dbReference>
<dbReference type="KEGG" id="dge:Dgeo_2110"/>
<dbReference type="Pfam" id="PF07963">
    <property type="entry name" value="N_methyl"/>
    <property type="match status" value="1"/>
</dbReference>
<keyword evidence="4" id="KW-0998">Cell outer membrane</keyword>
<dbReference type="PROSITE" id="PS00409">
    <property type="entry name" value="PROKAR_NTER_METHYL"/>
    <property type="match status" value="1"/>
</dbReference>
<keyword evidence="5" id="KW-1133">Transmembrane helix</keyword>
<protein>
    <submittedName>
        <fullName evidence="6">Pilin, type IV</fullName>
    </submittedName>
</protein>
<evidence type="ECO:0000256" key="5">
    <source>
        <dbReference type="SAM" id="Phobius"/>
    </source>
</evidence>
<dbReference type="HOGENOM" id="CLU_1575888_0_0_0"/>
<reference evidence="6" key="1">
    <citation type="submission" date="2006-04" db="EMBL/GenBank/DDBJ databases">
        <title>Complete sequence of chromosome of Deinococcus geothermalis DSM 11300.</title>
        <authorList>
            <consortium name="US DOE Joint Genome Institute"/>
            <person name="Copeland A."/>
            <person name="Lucas S."/>
            <person name="Lapidus A."/>
            <person name="Barry K."/>
            <person name="Detter J.C."/>
            <person name="Glavina del Rio T."/>
            <person name="Hammon N."/>
            <person name="Israni S."/>
            <person name="Dalin E."/>
            <person name="Tice H."/>
            <person name="Pitluck S."/>
            <person name="Brettin T."/>
            <person name="Bruce D."/>
            <person name="Han C."/>
            <person name="Tapia R."/>
            <person name="Saunders E."/>
            <person name="Gilna P."/>
            <person name="Schmutz J."/>
            <person name="Larimer F."/>
            <person name="Land M."/>
            <person name="Hauser L."/>
            <person name="Kyrpides N."/>
            <person name="Kim E."/>
            <person name="Daly M.J."/>
            <person name="Fredrickson J.K."/>
            <person name="Makarova K.S."/>
            <person name="Gaidamakova E.K."/>
            <person name="Zhai M."/>
            <person name="Richardson P."/>
        </authorList>
    </citation>
    <scope>NUCLEOTIDE SEQUENCE</scope>
    <source>
        <strain evidence="6">DSM 11300</strain>
    </source>
</reference>
<keyword evidence="3" id="KW-0574">Periplasm</keyword>
<dbReference type="SUPFAM" id="SSF54523">
    <property type="entry name" value="Pili subunits"/>
    <property type="match status" value="1"/>
</dbReference>
<evidence type="ECO:0000313" key="6">
    <source>
        <dbReference type="EMBL" id="ABF46404.1"/>
    </source>
</evidence>
<evidence type="ECO:0000256" key="2">
    <source>
        <dbReference type="ARBA" id="ARBA00004418"/>
    </source>
</evidence>
<evidence type="ECO:0000313" key="7">
    <source>
        <dbReference type="Proteomes" id="UP000002431"/>
    </source>
</evidence>
<name>Q1IWI0_DEIGD</name>
<dbReference type="InterPro" id="IPR045584">
    <property type="entry name" value="Pilin-like"/>
</dbReference>
<keyword evidence="7" id="KW-1185">Reference proteome</keyword>
<dbReference type="AlphaFoldDB" id="Q1IWI0"/>
<keyword evidence="5" id="KW-0812">Transmembrane</keyword>
<dbReference type="Gene3D" id="3.30.700.10">
    <property type="entry name" value="Glycoprotein, Type 4 Pilin"/>
    <property type="match status" value="1"/>
</dbReference>
<dbReference type="GO" id="GO:0009279">
    <property type="term" value="C:cell outer membrane"/>
    <property type="evidence" value="ECO:0007669"/>
    <property type="project" value="UniProtKB-SubCell"/>
</dbReference>
<organism evidence="6 7">
    <name type="scientific">Deinococcus geothermalis (strain DSM 11300 / CIP 105573 / AG-3a)</name>
    <dbReference type="NCBI Taxonomy" id="319795"/>
    <lineage>
        <taxon>Bacteria</taxon>
        <taxon>Thermotogati</taxon>
        <taxon>Deinococcota</taxon>
        <taxon>Deinococci</taxon>
        <taxon>Deinococcales</taxon>
        <taxon>Deinococcaceae</taxon>
        <taxon>Deinococcus</taxon>
    </lineage>
</organism>
<comment type="subcellular location">
    <subcellularLocation>
        <location evidence="1">Cell outer membrane</location>
        <topology evidence="1">Single-pass membrane protein</topology>
    </subcellularLocation>
    <subcellularLocation>
        <location evidence="2">Periplasm</location>
    </subcellularLocation>
</comment>
<dbReference type="Proteomes" id="UP000002431">
    <property type="component" value="Chromosome"/>
</dbReference>
<dbReference type="NCBIfam" id="TIGR02532">
    <property type="entry name" value="IV_pilin_GFxxxE"/>
    <property type="match status" value="1"/>
</dbReference>
<dbReference type="STRING" id="319795.Dgeo_2110"/>
<dbReference type="GO" id="GO:0042597">
    <property type="term" value="C:periplasmic space"/>
    <property type="evidence" value="ECO:0007669"/>
    <property type="project" value="UniProtKB-SubCell"/>
</dbReference>
<gene>
    <name evidence="6" type="ordered locus">Dgeo_2110</name>
</gene>
<evidence type="ECO:0000256" key="4">
    <source>
        <dbReference type="ARBA" id="ARBA00023237"/>
    </source>
</evidence>
<accession>Q1IWI0</accession>
<proteinExistence type="predicted"/>
<dbReference type="RefSeq" id="WP_011531229.1">
    <property type="nucleotide sequence ID" value="NC_008025.1"/>
</dbReference>